<dbReference type="EMBL" id="JACXVP010000010">
    <property type="protein sequence ID" value="KAG5579878.1"/>
    <property type="molecule type" value="Genomic_DNA"/>
</dbReference>
<protein>
    <submittedName>
        <fullName evidence="1">Uncharacterized protein</fullName>
    </submittedName>
</protein>
<proteinExistence type="predicted"/>
<dbReference type="Proteomes" id="UP000824120">
    <property type="component" value="Chromosome 10"/>
</dbReference>
<evidence type="ECO:0000313" key="2">
    <source>
        <dbReference type="Proteomes" id="UP000824120"/>
    </source>
</evidence>
<gene>
    <name evidence="1" type="ORF">H5410_050505</name>
</gene>
<dbReference type="OrthoDB" id="1305713at2759"/>
<evidence type="ECO:0000313" key="1">
    <source>
        <dbReference type="EMBL" id="KAG5579878.1"/>
    </source>
</evidence>
<sequence length="164" mass="18627">MVDDLDFFKSYPWGKEYFDLTAFPHLGKYAKKSLDSPLPIPCLLRLHMTKGDNIIKGDSFKYKGRSTKIVHPYLTPTLRETKQSYMATLKPFKDEVKDTVIDVLKANLKGFIVLNSVIENEKDEILGNYNSNKPCDNSVSSGQDNILSNCKDDNLCERVASLEQ</sequence>
<name>A0A9J5WY40_SOLCO</name>
<reference evidence="1 2" key="1">
    <citation type="submission" date="2020-09" db="EMBL/GenBank/DDBJ databases">
        <title>De no assembly of potato wild relative species, Solanum commersonii.</title>
        <authorList>
            <person name="Cho K."/>
        </authorList>
    </citation>
    <scope>NUCLEOTIDE SEQUENCE [LARGE SCALE GENOMIC DNA]</scope>
    <source>
        <strain evidence="1">LZ3.2</strain>
        <tissue evidence="1">Leaf</tissue>
    </source>
</reference>
<dbReference type="AlphaFoldDB" id="A0A9J5WY40"/>
<organism evidence="1 2">
    <name type="scientific">Solanum commersonii</name>
    <name type="common">Commerson's wild potato</name>
    <name type="synonym">Commerson's nightshade</name>
    <dbReference type="NCBI Taxonomy" id="4109"/>
    <lineage>
        <taxon>Eukaryota</taxon>
        <taxon>Viridiplantae</taxon>
        <taxon>Streptophyta</taxon>
        <taxon>Embryophyta</taxon>
        <taxon>Tracheophyta</taxon>
        <taxon>Spermatophyta</taxon>
        <taxon>Magnoliopsida</taxon>
        <taxon>eudicotyledons</taxon>
        <taxon>Gunneridae</taxon>
        <taxon>Pentapetalae</taxon>
        <taxon>asterids</taxon>
        <taxon>lamiids</taxon>
        <taxon>Solanales</taxon>
        <taxon>Solanaceae</taxon>
        <taxon>Solanoideae</taxon>
        <taxon>Solaneae</taxon>
        <taxon>Solanum</taxon>
    </lineage>
</organism>
<comment type="caution">
    <text evidence="1">The sequence shown here is derived from an EMBL/GenBank/DDBJ whole genome shotgun (WGS) entry which is preliminary data.</text>
</comment>
<accession>A0A9J5WY40</accession>
<keyword evidence="2" id="KW-1185">Reference proteome</keyword>